<organism evidence="1">
    <name type="scientific">Anopheles sinensis</name>
    <name type="common">Mosquito</name>
    <dbReference type="NCBI Taxonomy" id="74873"/>
    <lineage>
        <taxon>Eukaryota</taxon>
        <taxon>Metazoa</taxon>
        <taxon>Ecdysozoa</taxon>
        <taxon>Arthropoda</taxon>
        <taxon>Hexapoda</taxon>
        <taxon>Insecta</taxon>
        <taxon>Pterygota</taxon>
        <taxon>Neoptera</taxon>
        <taxon>Endopterygota</taxon>
        <taxon>Diptera</taxon>
        <taxon>Nematocera</taxon>
        <taxon>Culicoidea</taxon>
        <taxon>Culicidae</taxon>
        <taxon>Anophelinae</taxon>
        <taxon>Anopheles</taxon>
    </lineage>
</organism>
<reference evidence="1 3" key="1">
    <citation type="journal article" date="2014" name="BMC Genomics">
        <title>Genome sequence of Anopheles sinensis provides insight into genetics basis of mosquito competence for malaria parasites.</title>
        <authorList>
            <person name="Zhou D."/>
            <person name="Zhang D."/>
            <person name="Ding G."/>
            <person name="Shi L."/>
            <person name="Hou Q."/>
            <person name="Ye Y."/>
            <person name="Xu Y."/>
            <person name="Zhou H."/>
            <person name="Xiong C."/>
            <person name="Li S."/>
            <person name="Yu J."/>
            <person name="Hong S."/>
            <person name="Yu X."/>
            <person name="Zou P."/>
            <person name="Chen C."/>
            <person name="Chang X."/>
            <person name="Wang W."/>
            <person name="Lv Y."/>
            <person name="Sun Y."/>
            <person name="Ma L."/>
            <person name="Shen B."/>
            <person name="Zhu C."/>
        </authorList>
    </citation>
    <scope>NUCLEOTIDE SEQUENCE [LARGE SCALE GENOMIC DNA]</scope>
</reference>
<name>A0A084VDF5_ANOSI</name>
<gene>
    <name evidence="1" type="ORF">ZHAS_00002978</name>
</gene>
<dbReference type="Proteomes" id="UP000030765">
    <property type="component" value="Unassembled WGS sequence"/>
</dbReference>
<dbReference type="EMBL" id="KE524662">
    <property type="protein sequence ID" value="KFB35999.1"/>
    <property type="molecule type" value="Genomic_DNA"/>
</dbReference>
<accession>A0A084VDF5</accession>
<evidence type="ECO:0000313" key="2">
    <source>
        <dbReference type="EnsemblMetazoa" id="ASIC002978-PA"/>
    </source>
</evidence>
<proteinExistence type="predicted"/>
<dbReference type="EMBL" id="ATLV01011324">
    <property type="status" value="NOT_ANNOTATED_CDS"/>
    <property type="molecule type" value="Genomic_DNA"/>
</dbReference>
<evidence type="ECO:0000313" key="1">
    <source>
        <dbReference type="EMBL" id="KFB35999.1"/>
    </source>
</evidence>
<keyword evidence="3" id="KW-1185">Reference proteome</keyword>
<dbReference type="AlphaFoldDB" id="A0A084VDF5"/>
<evidence type="ECO:0000313" key="3">
    <source>
        <dbReference type="Proteomes" id="UP000030765"/>
    </source>
</evidence>
<reference evidence="2" key="2">
    <citation type="submission" date="2020-05" db="UniProtKB">
        <authorList>
            <consortium name="EnsemblMetazoa"/>
        </authorList>
    </citation>
    <scope>IDENTIFICATION</scope>
</reference>
<sequence length="85" mass="9312">MGKAQHSRCPAAGCCGWMQHWNAYPGMLLLHMARREISIRLRAANAPVGGSKARDKNGAHPVDAGKWFPFALAGALFHVQFKGKR</sequence>
<dbReference type="EnsemblMetazoa" id="ASIC002978-RA">
    <property type="protein sequence ID" value="ASIC002978-PA"/>
    <property type="gene ID" value="ASIC002978"/>
</dbReference>
<dbReference type="VEuPathDB" id="VectorBase:ASIC002978"/>
<protein>
    <submittedName>
        <fullName evidence="1 2">Uncharacterized protein</fullName>
    </submittedName>
</protein>